<accession>A0ABX0MVU5</accession>
<gene>
    <name evidence="1" type="ORF">F1735_30695</name>
</gene>
<dbReference type="EMBL" id="WHJF01000150">
    <property type="protein sequence ID" value="NHZ66611.1"/>
    <property type="molecule type" value="Genomic_DNA"/>
</dbReference>
<dbReference type="RefSeq" id="WP_167240475.1">
    <property type="nucleotide sequence ID" value="NZ_WHJF01000150.1"/>
</dbReference>
<keyword evidence="2" id="KW-1185">Reference proteome</keyword>
<proteinExistence type="predicted"/>
<evidence type="ECO:0000313" key="1">
    <source>
        <dbReference type="EMBL" id="NHZ66611.1"/>
    </source>
</evidence>
<sequence>MNDWRLQGQEKFLSAVVLQRKKYQLYRKGWDHDHCEFCGAKFSLEIAGSLEAGYATVDNYHWICDSCFDDFKEMFRWKISK</sequence>
<dbReference type="Proteomes" id="UP000610594">
    <property type="component" value="Unassembled WGS sequence"/>
</dbReference>
<organism evidence="1 2">
    <name type="scientific">Massilia genomosp. 1</name>
    <dbReference type="NCBI Taxonomy" id="2609280"/>
    <lineage>
        <taxon>Bacteria</taxon>
        <taxon>Pseudomonadati</taxon>
        <taxon>Pseudomonadota</taxon>
        <taxon>Betaproteobacteria</taxon>
        <taxon>Burkholderiales</taxon>
        <taxon>Oxalobacteraceae</taxon>
        <taxon>Telluria group</taxon>
        <taxon>Massilia</taxon>
    </lineage>
</organism>
<evidence type="ECO:0008006" key="3">
    <source>
        <dbReference type="Google" id="ProtNLM"/>
    </source>
</evidence>
<protein>
    <recommendedName>
        <fullName evidence="3">LIM zinc-binding domain-containing protein</fullName>
    </recommendedName>
</protein>
<name>A0ABX0MVU5_9BURK</name>
<comment type="caution">
    <text evidence="1">The sequence shown here is derived from an EMBL/GenBank/DDBJ whole genome shotgun (WGS) entry which is preliminary data.</text>
</comment>
<evidence type="ECO:0000313" key="2">
    <source>
        <dbReference type="Proteomes" id="UP000610594"/>
    </source>
</evidence>
<reference evidence="1 2" key="1">
    <citation type="submission" date="2019-10" db="EMBL/GenBank/DDBJ databases">
        <title>Taxonomy of Antarctic Massilia spp.: description of Massilia rubra sp. nov., Massilia aquatica sp. nov., Massilia mucilaginosa sp. nov., Massilia frigida sp. nov. isolated from streams, lakes and regoliths.</title>
        <authorList>
            <person name="Holochova P."/>
            <person name="Sedlacek I."/>
            <person name="Kralova S."/>
            <person name="Maslanova I."/>
            <person name="Busse H.-J."/>
            <person name="Stankova E."/>
            <person name="Vrbovska V."/>
            <person name="Kovarovic V."/>
            <person name="Bartak M."/>
            <person name="Svec P."/>
            <person name="Pantucek R."/>
        </authorList>
    </citation>
    <scope>NUCLEOTIDE SEQUENCE [LARGE SCALE GENOMIC DNA]</scope>
    <source>
        <strain evidence="1 2">CCM 8694</strain>
    </source>
</reference>